<evidence type="ECO:0000259" key="10">
    <source>
        <dbReference type="PROSITE" id="PS50879"/>
    </source>
</evidence>
<dbReference type="GO" id="GO:0004523">
    <property type="term" value="F:RNA-DNA hybrid ribonuclease activity"/>
    <property type="evidence" value="ECO:0007669"/>
    <property type="project" value="InterPro"/>
</dbReference>
<reference evidence="11" key="1">
    <citation type="submission" date="2019-09" db="EMBL/GenBank/DDBJ databases">
        <title>Bird 10,000 Genomes (B10K) Project - Family phase.</title>
        <authorList>
            <person name="Zhang G."/>
        </authorList>
    </citation>
    <scope>NUCLEOTIDE SEQUENCE</scope>
    <source>
        <strain evidence="11">B10K-CU-031-40</strain>
    </source>
</reference>
<dbReference type="Proteomes" id="UP000621168">
    <property type="component" value="Unassembled WGS sequence"/>
</dbReference>
<feature type="non-terminal residue" evidence="11">
    <location>
        <position position="1"/>
    </location>
</feature>
<keyword evidence="8" id="KW-0863">Zinc-finger</keyword>
<evidence type="ECO:0000259" key="9">
    <source>
        <dbReference type="PROSITE" id="PS50876"/>
    </source>
</evidence>
<name>A0A851LNQ8_CORCR</name>
<dbReference type="InterPro" id="IPR002156">
    <property type="entry name" value="RNaseH_domain"/>
</dbReference>
<keyword evidence="1" id="KW-0808">Transferase</keyword>
<dbReference type="AlphaFoldDB" id="A0A851LNQ8"/>
<evidence type="ECO:0000313" key="12">
    <source>
        <dbReference type="Proteomes" id="UP000621168"/>
    </source>
</evidence>
<evidence type="ECO:0000256" key="8">
    <source>
        <dbReference type="PROSITE-ProRule" id="PRU00450"/>
    </source>
</evidence>
<keyword evidence="2" id="KW-0548">Nucleotidyltransferase</keyword>
<evidence type="ECO:0000256" key="6">
    <source>
        <dbReference type="ARBA" id="ARBA00022801"/>
    </source>
</evidence>
<dbReference type="SUPFAM" id="SSF46919">
    <property type="entry name" value="N-terminal Zn binding domain of HIV integrase"/>
    <property type="match status" value="1"/>
</dbReference>
<dbReference type="GO" id="GO:0008270">
    <property type="term" value="F:zinc ion binding"/>
    <property type="evidence" value="ECO:0007669"/>
    <property type="project" value="UniProtKB-KW"/>
</dbReference>
<dbReference type="Gene3D" id="3.30.420.10">
    <property type="entry name" value="Ribonuclease H-like superfamily/Ribonuclease H"/>
    <property type="match status" value="1"/>
</dbReference>
<dbReference type="InterPro" id="IPR017856">
    <property type="entry name" value="Integrase-like_N"/>
</dbReference>
<dbReference type="InterPro" id="IPR036397">
    <property type="entry name" value="RNaseH_sf"/>
</dbReference>
<keyword evidence="5" id="KW-0255">Endonuclease</keyword>
<dbReference type="PANTHER" id="PTHR41694:SF3">
    <property type="entry name" value="RNA-DIRECTED DNA POLYMERASE-RELATED"/>
    <property type="match status" value="1"/>
</dbReference>
<dbReference type="Pfam" id="PF02022">
    <property type="entry name" value="Integrase_Zn"/>
    <property type="match status" value="1"/>
</dbReference>
<keyword evidence="7" id="KW-0695">RNA-directed DNA polymerase</keyword>
<sequence length="183" mass="20310">FSMQAQILTTPQPGKVLFTDASSKMKTAVVIWQNKGEWLKNMFNDPAASVQKLEATAVAEALRMWPEEPLTIVTDSMFTYKLLQTMAMPGWAGSEIALQLEDALQSRKVPAAIVHVNSHTDIQGYYQEGNRLADQAAQGVWTLVHAKELHDMLHLGAKALARQCQIPISQAREVVSTCPYCQK</sequence>
<feature type="domain" description="Integrase-type" evidence="9">
    <location>
        <begin position="141"/>
        <end position="182"/>
    </location>
</feature>
<gene>
    <name evidence="11" type="primary">Pol_1</name>
    <name evidence="11" type="ORF">CORCRI_R13618</name>
</gene>
<dbReference type="PANTHER" id="PTHR41694">
    <property type="entry name" value="ENDOGENOUS RETROVIRUS GROUP K MEMBER POL PROTEIN"/>
    <property type="match status" value="1"/>
</dbReference>
<dbReference type="PROSITE" id="PS50876">
    <property type="entry name" value="ZF_INTEGRASE"/>
    <property type="match status" value="1"/>
</dbReference>
<dbReference type="EMBL" id="WBMX01003479">
    <property type="protein sequence ID" value="NXC18471.1"/>
    <property type="molecule type" value="Genomic_DNA"/>
</dbReference>
<dbReference type="PROSITE" id="PS50879">
    <property type="entry name" value="RNASE_H_1"/>
    <property type="match status" value="1"/>
</dbReference>
<dbReference type="Pfam" id="PF00075">
    <property type="entry name" value="RNase_H"/>
    <property type="match status" value="1"/>
</dbReference>
<evidence type="ECO:0000256" key="2">
    <source>
        <dbReference type="ARBA" id="ARBA00022695"/>
    </source>
</evidence>
<dbReference type="OrthoDB" id="9350948at2759"/>
<keyword evidence="3" id="KW-0540">Nuclease</keyword>
<comment type="caution">
    <text evidence="11">The sequence shown here is derived from an EMBL/GenBank/DDBJ whole genome shotgun (WGS) entry which is preliminary data.</text>
</comment>
<evidence type="ECO:0000256" key="3">
    <source>
        <dbReference type="ARBA" id="ARBA00022722"/>
    </source>
</evidence>
<protein>
    <submittedName>
        <fullName evidence="11">POL1 protein</fullName>
    </submittedName>
</protein>
<evidence type="ECO:0000256" key="4">
    <source>
        <dbReference type="ARBA" id="ARBA00022723"/>
    </source>
</evidence>
<evidence type="ECO:0000256" key="7">
    <source>
        <dbReference type="ARBA" id="ARBA00022918"/>
    </source>
</evidence>
<dbReference type="Gene3D" id="1.10.10.200">
    <property type="match status" value="1"/>
</dbReference>
<proteinExistence type="predicted"/>
<keyword evidence="8" id="KW-0862">Zinc</keyword>
<evidence type="ECO:0000256" key="1">
    <source>
        <dbReference type="ARBA" id="ARBA00022679"/>
    </source>
</evidence>
<keyword evidence="4" id="KW-0479">Metal-binding</keyword>
<dbReference type="InterPro" id="IPR003308">
    <property type="entry name" value="Integrase_Zn-bd_dom_N"/>
</dbReference>
<organism evidence="11 12">
    <name type="scientific">Corythaeola cristata</name>
    <name type="common">Great blue turaco</name>
    <dbReference type="NCBI Taxonomy" id="103954"/>
    <lineage>
        <taxon>Eukaryota</taxon>
        <taxon>Metazoa</taxon>
        <taxon>Chordata</taxon>
        <taxon>Craniata</taxon>
        <taxon>Vertebrata</taxon>
        <taxon>Euteleostomi</taxon>
        <taxon>Archelosauria</taxon>
        <taxon>Archosauria</taxon>
        <taxon>Dinosauria</taxon>
        <taxon>Saurischia</taxon>
        <taxon>Theropoda</taxon>
        <taxon>Coelurosauria</taxon>
        <taxon>Aves</taxon>
        <taxon>Neognathae</taxon>
        <taxon>Neoaves</taxon>
        <taxon>Otidimorphae</taxon>
        <taxon>Musophagiformes</taxon>
        <taxon>Musophagidae</taxon>
        <taxon>Corythaeola</taxon>
    </lineage>
</organism>
<dbReference type="GO" id="GO:0003964">
    <property type="term" value="F:RNA-directed DNA polymerase activity"/>
    <property type="evidence" value="ECO:0007669"/>
    <property type="project" value="UniProtKB-KW"/>
</dbReference>
<feature type="non-terminal residue" evidence="11">
    <location>
        <position position="183"/>
    </location>
</feature>
<accession>A0A851LNQ8</accession>
<dbReference type="SUPFAM" id="SSF53098">
    <property type="entry name" value="Ribonuclease H-like"/>
    <property type="match status" value="1"/>
</dbReference>
<dbReference type="InterPro" id="IPR012337">
    <property type="entry name" value="RNaseH-like_sf"/>
</dbReference>
<feature type="domain" description="RNase H type-1" evidence="10">
    <location>
        <begin position="11"/>
        <end position="142"/>
    </location>
</feature>
<keyword evidence="6" id="KW-0378">Hydrolase</keyword>
<evidence type="ECO:0000313" key="11">
    <source>
        <dbReference type="EMBL" id="NXC18471.1"/>
    </source>
</evidence>
<keyword evidence="12" id="KW-1185">Reference proteome</keyword>
<evidence type="ECO:0000256" key="5">
    <source>
        <dbReference type="ARBA" id="ARBA00022759"/>
    </source>
</evidence>
<dbReference type="GO" id="GO:0035613">
    <property type="term" value="F:RNA stem-loop binding"/>
    <property type="evidence" value="ECO:0007669"/>
    <property type="project" value="TreeGrafter"/>
</dbReference>